<dbReference type="AlphaFoldDB" id="A0A8J7SIE4"/>
<reference evidence="1" key="1">
    <citation type="submission" date="2020-12" db="EMBL/GenBank/DDBJ databases">
        <title>Bacterial taxonomy.</title>
        <authorList>
            <person name="Pan X."/>
        </authorList>
    </citation>
    <scope>NUCLEOTIDE SEQUENCE</scope>
    <source>
        <strain evidence="1">M0105</strain>
    </source>
</reference>
<feature type="non-terminal residue" evidence="1">
    <location>
        <position position="481"/>
    </location>
</feature>
<evidence type="ECO:0000313" key="1">
    <source>
        <dbReference type="EMBL" id="MBK0401337.1"/>
    </source>
</evidence>
<evidence type="ECO:0000313" key="2">
    <source>
        <dbReference type="Proteomes" id="UP000655420"/>
    </source>
</evidence>
<sequence length="481" mass="46643">MQYTFYDGTITPAAITAGTSALGYGIVIINSGSYSTQKVEIASNTAVYGSVGLVGFYGPTTVNVRNLGVAGSTGEINVAVDSNYGYGILLVGPTASLISTNTAFWNGSTVVGGYSNLNIGVGATTYGIAGVYGAGASLETNGTSPAINIGHDDGTGYLSVFDNAEAGTLDLDVGRNGDGGLGIDTGGLVTVGNDSGFFGNPANSGLGGRATFGSDSGYGFLNMYLGGSLAIENADGQTDHPTLTFGLDEGSYGYANIRDNGTSVSVIQSGAAGDDFDGGASVRIGAGGSAVVIVQTDAMLSVLGDGAYLGVATGDGLGGPTTSDESRLRILSGADVLVDAQGYSGEGSAAKVIIGGVSGGDGDVLVNGAGSTLTIDSSGAAGFGGLLIVGGAGEGTLAISDGGLVQNIAPDGVTEIGSDPAGNGTATVTGAASRLDAGKLLLIGAAFDAGTETPQPQNGGEGALNLVDGSTVSASTTLVGS</sequence>
<name>A0A8J7SIE4_9RHOB</name>
<keyword evidence="2" id="KW-1185">Reference proteome</keyword>
<dbReference type="NCBIfam" id="TIGR04393">
    <property type="entry name" value="rpt_T5SS_PEPC"/>
    <property type="match status" value="1"/>
</dbReference>
<dbReference type="RefSeq" id="WP_200613818.1">
    <property type="nucleotide sequence ID" value="NZ_JAEHHL010000026.1"/>
</dbReference>
<organism evidence="1 2">
    <name type="scientific">Thermohalobaculum xanthum</name>
    <dbReference type="NCBI Taxonomy" id="2753746"/>
    <lineage>
        <taxon>Bacteria</taxon>
        <taxon>Pseudomonadati</taxon>
        <taxon>Pseudomonadota</taxon>
        <taxon>Alphaproteobacteria</taxon>
        <taxon>Rhodobacterales</taxon>
        <taxon>Paracoccaceae</taxon>
        <taxon>Thermohalobaculum</taxon>
    </lineage>
</organism>
<dbReference type="Proteomes" id="UP000655420">
    <property type="component" value="Unassembled WGS sequence"/>
</dbReference>
<proteinExistence type="predicted"/>
<dbReference type="EMBL" id="JAEHHL010000026">
    <property type="protein sequence ID" value="MBK0401337.1"/>
    <property type="molecule type" value="Genomic_DNA"/>
</dbReference>
<gene>
    <name evidence="1" type="ORF">H0I76_19260</name>
</gene>
<comment type="caution">
    <text evidence="1">The sequence shown here is derived from an EMBL/GenBank/DDBJ whole genome shotgun (WGS) entry which is preliminary data.</text>
</comment>
<dbReference type="InterPro" id="IPR030895">
    <property type="entry name" value="T5SS_PEPC_rpt"/>
</dbReference>
<protein>
    <submittedName>
        <fullName evidence="1">Uncharacterized protein</fullName>
    </submittedName>
</protein>
<accession>A0A8J7SIE4</accession>